<dbReference type="Proteomes" id="UP001160148">
    <property type="component" value="Unassembled WGS sequence"/>
</dbReference>
<comment type="caution">
    <text evidence="2">The sequence shown here is derived from an EMBL/GenBank/DDBJ whole genome shotgun (WGS) entry which is preliminary data.</text>
</comment>
<keyword evidence="3" id="KW-1185">Reference proteome</keyword>
<proteinExistence type="predicted"/>
<dbReference type="EMBL" id="CARXXK010000002">
    <property type="protein sequence ID" value="CAI6352735.1"/>
    <property type="molecule type" value="Genomic_DNA"/>
</dbReference>
<evidence type="ECO:0000313" key="2">
    <source>
        <dbReference type="EMBL" id="CAI6352735.1"/>
    </source>
</evidence>
<dbReference type="PANTHER" id="PTHR47326:SF1">
    <property type="entry name" value="HTH PSQ-TYPE DOMAIN-CONTAINING PROTEIN"/>
    <property type="match status" value="1"/>
</dbReference>
<sequence length="158" mass="18676">MNNVEKVELVLIYGECQGNERLTALTYAERYPERYHPPSNYVLRLLQGLNQEGRFPGTQINQQRRRANIFGDDEELQVLAYIRGYPRSSIRHVAREVQKILKKHKMHPYKIDLVQHLRAGDSIRRLEFIAWFNSKLYDNPLIVKFFGVMNQNSLTMEL</sequence>
<dbReference type="InterPro" id="IPR032135">
    <property type="entry name" value="DUF4817"/>
</dbReference>
<dbReference type="Pfam" id="PF16087">
    <property type="entry name" value="DUF4817"/>
    <property type="match status" value="1"/>
</dbReference>
<evidence type="ECO:0000313" key="3">
    <source>
        <dbReference type="Proteomes" id="UP001160148"/>
    </source>
</evidence>
<organism evidence="2 3">
    <name type="scientific">Macrosiphum euphorbiae</name>
    <name type="common">potato aphid</name>
    <dbReference type="NCBI Taxonomy" id="13131"/>
    <lineage>
        <taxon>Eukaryota</taxon>
        <taxon>Metazoa</taxon>
        <taxon>Ecdysozoa</taxon>
        <taxon>Arthropoda</taxon>
        <taxon>Hexapoda</taxon>
        <taxon>Insecta</taxon>
        <taxon>Pterygota</taxon>
        <taxon>Neoptera</taxon>
        <taxon>Paraneoptera</taxon>
        <taxon>Hemiptera</taxon>
        <taxon>Sternorrhyncha</taxon>
        <taxon>Aphidomorpha</taxon>
        <taxon>Aphidoidea</taxon>
        <taxon>Aphididae</taxon>
        <taxon>Macrosiphini</taxon>
        <taxon>Macrosiphum</taxon>
    </lineage>
</organism>
<name>A0AAV0WAF1_9HEMI</name>
<dbReference type="PANTHER" id="PTHR47326">
    <property type="entry name" value="TRANSPOSABLE ELEMENT TC3 TRANSPOSASE-LIKE PROTEIN"/>
    <property type="match status" value="1"/>
</dbReference>
<dbReference type="AlphaFoldDB" id="A0AAV0WAF1"/>
<protein>
    <recommendedName>
        <fullName evidence="1">DUF4817 domain-containing protein</fullName>
    </recommendedName>
</protein>
<reference evidence="2 3" key="1">
    <citation type="submission" date="2023-01" db="EMBL/GenBank/DDBJ databases">
        <authorList>
            <person name="Whitehead M."/>
        </authorList>
    </citation>
    <scope>NUCLEOTIDE SEQUENCE [LARGE SCALE GENOMIC DNA]</scope>
</reference>
<evidence type="ECO:0000259" key="1">
    <source>
        <dbReference type="Pfam" id="PF16087"/>
    </source>
</evidence>
<feature type="domain" description="DUF4817" evidence="1">
    <location>
        <begin position="5"/>
        <end position="53"/>
    </location>
</feature>
<accession>A0AAV0WAF1</accession>
<gene>
    <name evidence="2" type="ORF">MEUPH1_LOCUS8938</name>
</gene>